<feature type="domain" description="Chitin-binding type-2" evidence="8">
    <location>
        <begin position="339"/>
        <end position="396"/>
    </location>
</feature>
<keyword evidence="9" id="KW-1185">Reference proteome</keyword>
<dbReference type="PROSITE" id="PS50940">
    <property type="entry name" value="CHIT_BIND_II"/>
    <property type="match status" value="4"/>
</dbReference>
<dbReference type="AlphaFoldDB" id="A0AB40A4I4"/>
<keyword evidence="3" id="KW-0677">Repeat</keyword>
<keyword evidence="2 7" id="KW-0732">Signal</keyword>
<evidence type="ECO:0000256" key="6">
    <source>
        <dbReference type="SAM" id="MobiDB-lite"/>
    </source>
</evidence>
<keyword evidence="1" id="KW-0147">Chitin-binding</keyword>
<reference evidence="10" key="1">
    <citation type="submission" date="2025-08" db="UniProtKB">
        <authorList>
            <consortium name="RefSeq"/>
        </authorList>
    </citation>
    <scope>IDENTIFICATION</scope>
</reference>
<feature type="signal peptide" evidence="7">
    <location>
        <begin position="1"/>
        <end position="24"/>
    </location>
</feature>
<evidence type="ECO:0000256" key="4">
    <source>
        <dbReference type="ARBA" id="ARBA00023157"/>
    </source>
</evidence>
<dbReference type="SUPFAM" id="SSF57625">
    <property type="entry name" value="Invertebrate chitin-binding proteins"/>
    <property type="match status" value="5"/>
</dbReference>
<feature type="compositionally biased region" description="Low complexity" evidence="6">
    <location>
        <begin position="131"/>
        <end position="165"/>
    </location>
</feature>
<dbReference type="SMART" id="SM00494">
    <property type="entry name" value="ChtBD2"/>
    <property type="match status" value="5"/>
</dbReference>
<dbReference type="Pfam" id="PF01607">
    <property type="entry name" value="CBM_14"/>
    <property type="match status" value="5"/>
</dbReference>
<evidence type="ECO:0000256" key="7">
    <source>
        <dbReference type="SAM" id="SignalP"/>
    </source>
</evidence>
<dbReference type="Gene3D" id="2.170.140.10">
    <property type="entry name" value="Chitin binding domain"/>
    <property type="match status" value="5"/>
</dbReference>
<evidence type="ECO:0000313" key="10">
    <source>
        <dbReference type="RefSeq" id="XP_036671481.3"/>
    </source>
</evidence>
<sequence>MVKMGYSGLWTVLLLTASLQVAFAQLANVCLGEEDGTRLPLATHCSRFVVCLKGDVSIIGSCPRGLHFNRELGECDFQWRANCLGLSAFAGVDDQCTCDCCAEECQDPIEDIDEPTTVTEDCDPGTPTAVTDPTDSTDSTNESTDFEDSSNSSNTTPSTPGVVPSDCKSTLTHCVNKTTGTYIDLPGICVRFIQCNNGCSEEFQCPSGLYFNKEINDCDYWWNVDCTPTADSSDEIEGPSGTQCSNSGRCAGEKDGVLLKDHDSNGFLVCQCQCPIPMPCPDGLEFNESTQVCDRVGKNASASVSSADICPDNLVYNATADQCDYPANYVPDVACNTTITVCQNQPEGELFPVEGKCNMFYKCNFNCAVEQYCSNNLIYNEDTEKCDYPQNYKCKWDYSPPTGPDAGPSGIACQSNGRCLGQAEGTFFRSTKSCGNYVVCQCECETEMECPDGLYWDQDLQTCNYEYDVACTL</sequence>
<proteinExistence type="predicted"/>
<evidence type="ECO:0000256" key="3">
    <source>
        <dbReference type="ARBA" id="ARBA00022737"/>
    </source>
</evidence>
<dbReference type="RefSeq" id="XP_036671481.3">
    <property type="nucleotide sequence ID" value="XM_036815586.3"/>
</dbReference>
<protein>
    <submittedName>
        <fullName evidence="10">Chondroitin proteoglycan-2</fullName>
    </submittedName>
</protein>
<feature type="domain" description="Chitin-binding type-2" evidence="8">
    <location>
        <begin position="171"/>
        <end position="228"/>
    </location>
</feature>
<dbReference type="InterPro" id="IPR036508">
    <property type="entry name" value="Chitin-bd_dom_sf"/>
</dbReference>
<evidence type="ECO:0000313" key="9">
    <source>
        <dbReference type="Proteomes" id="UP001652628"/>
    </source>
</evidence>
<dbReference type="PANTHER" id="PTHR23301:SF0">
    <property type="entry name" value="CHITIN-BINDING TYPE-2 DOMAIN-CONTAINING PROTEIN-RELATED"/>
    <property type="match status" value="1"/>
</dbReference>
<feature type="domain" description="Chitin-binding type-2" evidence="8">
    <location>
        <begin position="416"/>
        <end position="473"/>
    </location>
</feature>
<evidence type="ECO:0000256" key="1">
    <source>
        <dbReference type="ARBA" id="ARBA00022669"/>
    </source>
</evidence>
<organism evidence="9 10">
    <name type="scientific">Drosophila suzukii</name>
    <name type="common">Spotted-wing drosophila fruit fly</name>
    <dbReference type="NCBI Taxonomy" id="28584"/>
    <lineage>
        <taxon>Eukaryota</taxon>
        <taxon>Metazoa</taxon>
        <taxon>Ecdysozoa</taxon>
        <taxon>Arthropoda</taxon>
        <taxon>Hexapoda</taxon>
        <taxon>Insecta</taxon>
        <taxon>Pterygota</taxon>
        <taxon>Neoptera</taxon>
        <taxon>Endopterygota</taxon>
        <taxon>Diptera</taxon>
        <taxon>Brachycera</taxon>
        <taxon>Muscomorpha</taxon>
        <taxon>Ephydroidea</taxon>
        <taxon>Drosophilidae</taxon>
        <taxon>Drosophila</taxon>
        <taxon>Sophophora</taxon>
    </lineage>
</organism>
<evidence type="ECO:0000256" key="2">
    <source>
        <dbReference type="ARBA" id="ARBA00022729"/>
    </source>
</evidence>
<evidence type="ECO:0000259" key="8">
    <source>
        <dbReference type="PROSITE" id="PS50940"/>
    </source>
</evidence>
<dbReference type="Proteomes" id="UP001652628">
    <property type="component" value="Chromosome 3"/>
</dbReference>
<dbReference type="InterPro" id="IPR002557">
    <property type="entry name" value="Chitin-bd_dom"/>
</dbReference>
<keyword evidence="4" id="KW-1015">Disulfide bond</keyword>
<evidence type="ECO:0000256" key="5">
    <source>
        <dbReference type="ARBA" id="ARBA00023180"/>
    </source>
</evidence>
<name>A0AB40A4I4_DROSZ</name>
<dbReference type="InterPro" id="IPR051940">
    <property type="entry name" value="Chitin_bind-dev_reg"/>
</dbReference>
<dbReference type="PANTHER" id="PTHR23301">
    <property type="entry name" value="CHITIN BINDING PERITROPHIN-A"/>
    <property type="match status" value="1"/>
</dbReference>
<feature type="chain" id="PRO_5045862484" evidence="7">
    <location>
        <begin position="25"/>
        <end position="473"/>
    </location>
</feature>
<dbReference type="GeneID" id="118877322"/>
<dbReference type="GO" id="GO:0008061">
    <property type="term" value="F:chitin binding"/>
    <property type="evidence" value="ECO:0007669"/>
    <property type="project" value="UniProtKB-KW"/>
</dbReference>
<feature type="domain" description="Chitin-binding type-2" evidence="8">
    <location>
        <begin position="27"/>
        <end position="85"/>
    </location>
</feature>
<dbReference type="GO" id="GO:0005576">
    <property type="term" value="C:extracellular region"/>
    <property type="evidence" value="ECO:0007669"/>
    <property type="project" value="InterPro"/>
</dbReference>
<keyword evidence="5" id="KW-0325">Glycoprotein</keyword>
<feature type="region of interest" description="Disordered" evidence="6">
    <location>
        <begin position="116"/>
        <end position="166"/>
    </location>
</feature>
<gene>
    <name evidence="10" type="primary">LOC118877322</name>
</gene>
<accession>A0AB40A4I4</accession>